<organism evidence="1">
    <name type="scientific">Physcomitrium patens</name>
    <name type="common">Spreading-leaved earth moss</name>
    <name type="synonym">Physcomitrella patens</name>
    <dbReference type="NCBI Taxonomy" id="3218"/>
    <lineage>
        <taxon>Eukaryota</taxon>
        <taxon>Viridiplantae</taxon>
        <taxon>Streptophyta</taxon>
        <taxon>Embryophyta</taxon>
        <taxon>Bryophyta</taxon>
        <taxon>Bryophytina</taxon>
        <taxon>Bryopsida</taxon>
        <taxon>Funariidae</taxon>
        <taxon>Funariales</taxon>
        <taxon>Funariaceae</taxon>
        <taxon>Physcomitrium</taxon>
    </lineage>
</organism>
<dbReference type="EnsemblPlants" id="Pp3c1_34500V3.1">
    <property type="protein sequence ID" value="PAC:32967312.CDS.1"/>
    <property type="gene ID" value="Pp3c1_34500"/>
</dbReference>
<dbReference type="SUPFAM" id="SSF52540">
    <property type="entry name" value="P-loop containing nucleoside triphosphate hydrolases"/>
    <property type="match status" value="1"/>
</dbReference>
<evidence type="ECO:0000313" key="2">
    <source>
        <dbReference type="EnsemblPlants" id="PAC:32967312.CDS.1"/>
    </source>
</evidence>
<protein>
    <recommendedName>
        <fullName evidence="4">NB-ARC domain-containing protein</fullName>
    </recommendedName>
</protein>
<dbReference type="Gramene" id="Pp3c1_34500V3.1">
    <property type="protein sequence ID" value="PAC:32967312.CDS.1"/>
    <property type="gene ID" value="Pp3c1_34500"/>
</dbReference>
<sequence>MDGIGKTIIAKAILKSLKHMYDASCFVECIEDGGNSYKTSWNILEKLEVKKKSKDLKDA</sequence>
<name>A0A2K1LAY5_PHYPA</name>
<keyword evidence="3" id="KW-1185">Reference proteome</keyword>
<evidence type="ECO:0008006" key="4">
    <source>
        <dbReference type="Google" id="ProtNLM"/>
    </source>
</evidence>
<reference evidence="2" key="3">
    <citation type="submission" date="2020-12" db="UniProtKB">
        <authorList>
            <consortium name="EnsemblPlants"/>
        </authorList>
    </citation>
    <scope>IDENTIFICATION</scope>
</reference>
<dbReference type="Gene3D" id="3.40.50.300">
    <property type="entry name" value="P-loop containing nucleotide triphosphate hydrolases"/>
    <property type="match status" value="1"/>
</dbReference>
<dbReference type="EMBL" id="ABEU02000001">
    <property type="protein sequence ID" value="PNR63171.1"/>
    <property type="molecule type" value="Genomic_DNA"/>
</dbReference>
<evidence type="ECO:0000313" key="1">
    <source>
        <dbReference type="EMBL" id="PNR63171.1"/>
    </source>
</evidence>
<reference evidence="1 3" key="2">
    <citation type="journal article" date="2018" name="Plant J.">
        <title>The Physcomitrella patens chromosome-scale assembly reveals moss genome structure and evolution.</title>
        <authorList>
            <person name="Lang D."/>
            <person name="Ullrich K.K."/>
            <person name="Murat F."/>
            <person name="Fuchs J."/>
            <person name="Jenkins J."/>
            <person name="Haas F.B."/>
            <person name="Piednoel M."/>
            <person name="Gundlach H."/>
            <person name="Van Bel M."/>
            <person name="Meyberg R."/>
            <person name="Vives C."/>
            <person name="Morata J."/>
            <person name="Symeonidi A."/>
            <person name="Hiss M."/>
            <person name="Muchero W."/>
            <person name="Kamisugi Y."/>
            <person name="Saleh O."/>
            <person name="Blanc G."/>
            <person name="Decker E.L."/>
            <person name="van Gessel N."/>
            <person name="Grimwood J."/>
            <person name="Hayes R.D."/>
            <person name="Graham S.W."/>
            <person name="Gunter L.E."/>
            <person name="McDaniel S.F."/>
            <person name="Hoernstein S.N.W."/>
            <person name="Larsson A."/>
            <person name="Li F.W."/>
            <person name="Perroud P.F."/>
            <person name="Phillips J."/>
            <person name="Ranjan P."/>
            <person name="Rokshar D.S."/>
            <person name="Rothfels C.J."/>
            <person name="Schneider L."/>
            <person name="Shu S."/>
            <person name="Stevenson D.W."/>
            <person name="Thummler F."/>
            <person name="Tillich M."/>
            <person name="Villarreal Aguilar J.C."/>
            <person name="Widiez T."/>
            <person name="Wong G.K."/>
            <person name="Wymore A."/>
            <person name="Zhang Y."/>
            <person name="Zimmer A.D."/>
            <person name="Quatrano R.S."/>
            <person name="Mayer K.F.X."/>
            <person name="Goodstein D."/>
            <person name="Casacuberta J.M."/>
            <person name="Vandepoele K."/>
            <person name="Reski R."/>
            <person name="Cuming A.C."/>
            <person name="Tuskan G.A."/>
            <person name="Maumus F."/>
            <person name="Salse J."/>
            <person name="Schmutz J."/>
            <person name="Rensing S.A."/>
        </authorList>
    </citation>
    <scope>NUCLEOTIDE SEQUENCE [LARGE SCALE GENOMIC DNA]</scope>
    <source>
        <strain evidence="2 3">cv. Gransden 2004</strain>
    </source>
</reference>
<gene>
    <name evidence="1" type="ORF">PHYPA_001596</name>
</gene>
<accession>A0A2K1LAY5</accession>
<reference evidence="1 3" key="1">
    <citation type="journal article" date="2008" name="Science">
        <title>The Physcomitrella genome reveals evolutionary insights into the conquest of land by plants.</title>
        <authorList>
            <person name="Rensing S."/>
            <person name="Lang D."/>
            <person name="Zimmer A."/>
            <person name="Terry A."/>
            <person name="Salamov A."/>
            <person name="Shapiro H."/>
            <person name="Nishiyama T."/>
            <person name="Perroud P.-F."/>
            <person name="Lindquist E."/>
            <person name="Kamisugi Y."/>
            <person name="Tanahashi T."/>
            <person name="Sakakibara K."/>
            <person name="Fujita T."/>
            <person name="Oishi K."/>
            <person name="Shin-I T."/>
            <person name="Kuroki Y."/>
            <person name="Toyoda A."/>
            <person name="Suzuki Y."/>
            <person name="Hashimoto A."/>
            <person name="Yamaguchi K."/>
            <person name="Sugano A."/>
            <person name="Kohara Y."/>
            <person name="Fujiyama A."/>
            <person name="Anterola A."/>
            <person name="Aoki S."/>
            <person name="Ashton N."/>
            <person name="Barbazuk W.B."/>
            <person name="Barker E."/>
            <person name="Bennetzen J."/>
            <person name="Bezanilla M."/>
            <person name="Blankenship R."/>
            <person name="Cho S.H."/>
            <person name="Dutcher S."/>
            <person name="Estelle M."/>
            <person name="Fawcett J.A."/>
            <person name="Gundlach H."/>
            <person name="Hanada K."/>
            <person name="Heyl A."/>
            <person name="Hicks K.A."/>
            <person name="Hugh J."/>
            <person name="Lohr M."/>
            <person name="Mayer K."/>
            <person name="Melkozernov A."/>
            <person name="Murata T."/>
            <person name="Nelson D."/>
            <person name="Pils B."/>
            <person name="Prigge M."/>
            <person name="Reiss B."/>
            <person name="Renner T."/>
            <person name="Rombauts S."/>
            <person name="Rushton P."/>
            <person name="Sanderfoot A."/>
            <person name="Schween G."/>
            <person name="Shiu S.-H."/>
            <person name="Stueber K."/>
            <person name="Theodoulou F.L."/>
            <person name="Tu H."/>
            <person name="Van de Peer Y."/>
            <person name="Verrier P.J."/>
            <person name="Waters E."/>
            <person name="Wood A."/>
            <person name="Yang L."/>
            <person name="Cove D."/>
            <person name="Cuming A."/>
            <person name="Hasebe M."/>
            <person name="Lucas S."/>
            <person name="Mishler D.B."/>
            <person name="Reski R."/>
            <person name="Grigoriev I."/>
            <person name="Quatrano R.S."/>
            <person name="Boore J.L."/>
        </authorList>
    </citation>
    <scope>NUCLEOTIDE SEQUENCE [LARGE SCALE GENOMIC DNA]</scope>
    <source>
        <strain evidence="2 3">cv. Gransden 2004</strain>
    </source>
</reference>
<dbReference type="InParanoid" id="A0A2K1LAY5"/>
<dbReference type="AlphaFoldDB" id="A0A2K1LAY5"/>
<proteinExistence type="predicted"/>
<dbReference type="InterPro" id="IPR027417">
    <property type="entry name" value="P-loop_NTPase"/>
</dbReference>
<evidence type="ECO:0000313" key="3">
    <source>
        <dbReference type="Proteomes" id="UP000006727"/>
    </source>
</evidence>
<dbReference type="Proteomes" id="UP000006727">
    <property type="component" value="Chromosome 1"/>
</dbReference>
<dbReference type="PaxDb" id="3218-PP1S28_299V6.1"/>